<name>A0A834TJW7_9FABA</name>
<comment type="caution">
    <text evidence="2">The sequence shown here is derived from an EMBL/GenBank/DDBJ whole genome shotgun (WGS) entry which is preliminary data.</text>
</comment>
<proteinExistence type="predicted"/>
<keyword evidence="3" id="KW-1185">Reference proteome</keyword>
<feature type="region of interest" description="Disordered" evidence="1">
    <location>
        <begin position="1"/>
        <end position="21"/>
    </location>
</feature>
<reference evidence="2" key="1">
    <citation type="submission" date="2020-09" db="EMBL/GenBank/DDBJ databases">
        <title>Genome-Enabled Discovery of Anthraquinone Biosynthesis in Senna tora.</title>
        <authorList>
            <person name="Kang S.-H."/>
            <person name="Pandey R.P."/>
            <person name="Lee C.-M."/>
            <person name="Sim J.-S."/>
            <person name="Jeong J.-T."/>
            <person name="Choi B.-S."/>
            <person name="Jung M."/>
            <person name="Ginzburg D."/>
            <person name="Zhao K."/>
            <person name="Won S.Y."/>
            <person name="Oh T.-J."/>
            <person name="Yu Y."/>
            <person name="Kim N.-H."/>
            <person name="Lee O.R."/>
            <person name="Lee T.-H."/>
            <person name="Bashyal P."/>
            <person name="Kim T.-S."/>
            <person name="Lee W.-H."/>
            <person name="Kawkins C."/>
            <person name="Kim C.-K."/>
            <person name="Kim J.S."/>
            <person name="Ahn B.O."/>
            <person name="Rhee S.Y."/>
            <person name="Sohng J.K."/>
        </authorList>
    </citation>
    <scope>NUCLEOTIDE SEQUENCE</scope>
    <source>
        <tissue evidence="2">Leaf</tissue>
    </source>
</reference>
<organism evidence="2 3">
    <name type="scientific">Senna tora</name>
    <dbReference type="NCBI Taxonomy" id="362788"/>
    <lineage>
        <taxon>Eukaryota</taxon>
        <taxon>Viridiplantae</taxon>
        <taxon>Streptophyta</taxon>
        <taxon>Embryophyta</taxon>
        <taxon>Tracheophyta</taxon>
        <taxon>Spermatophyta</taxon>
        <taxon>Magnoliopsida</taxon>
        <taxon>eudicotyledons</taxon>
        <taxon>Gunneridae</taxon>
        <taxon>Pentapetalae</taxon>
        <taxon>rosids</taxon>
        <taxon>fabids</taxon>
        <taxon>Fabales</taxon>
        <taxon>Fabaceae</taxon>
        <taxon>Caesalpinioideae</taxon>
        <taxon>Cassia clade</taxon>
        <taxon>Senna</taxon>
    </lineage>
</organism>
<dbReference type="Proteomes" id="UP000634136">
    <property type="component" value="Unassembled WGS sequence"/>
</dbReference>
<dbReference type="EMBL" id="JAAIUW010000007">
    <property type="protein sequence ID" value="KAF7822481.1"/>
    <property type="molecule type" value="Genomic_DNA"/>
</dbReference>
<evidence type="ECO:0000313" key="2">
    <source>
        <dbReference type="EMBL" id="KAF7822481.1"/>
    </source>
</evidence>
<dbReference type="AlphaFoldDB" id="A0A834TJW7"/>
<protein>
    <submittedName>
        <fullName evidence="2">Uncharacterized protein</fullName>
    </submittedName>
</protein>
<gene>
    <name evidence="2" type="ORF">G2W53_020625</name>
</gene>
<evidence type="ECO:0000256" key="1">
    <source>
        <dbReference type="SAM" id="MobiDB-lite"/>
    </source>
</evidence>
<sequence>METWRGREIKGEGDKAQKTEK</sequence>
<evidence type="ECO:0000313" key="3">
    <source>
        <dbReference type="Proteomes" id="UP000634136"/>
    </source>
</evidence>
<accession>A0A834TJW7</accession>